<evidence type="ECO:0000256" key="1">
    <source>
        <dbReference type="ARBA" id="ARBA00001971"/>
    </source>
</evidence>
<comment type="cofactor">
    <cofactor evidence="1 8">
        <name>heme</name>
        <dbReference type="ChEBI" id="CHEBI:30413"/>
    </cofactor>
</comment>
<dbReference type="AlphaFoldDB" id="M5FZM5"/>
<dbReference type="Proteomes" id="UP000030653">
    <property type="component" value="Unassembled WGS sequence"/>
</dbReference>
<proteinExistence type="inferred from homology"/>
<dbReference type="PANTHER" id="PTHR24305">
    <property type="entry name" value="CYTOCHROME P450"/>
    <property type="match status" value="1"/>
</dbReference>
<dbReference type="InterPro" id="IPR036396">
    <property type="entry name" value="Cyt_P450_sf"/>
</dbReference>
<evidence type="ECO:0000256" key="7">
    <source>
        <dbReference type="ARBA" id="ARBA00023033"/>
    </source>
</evidence>
<dbReference type="STRING" id="1858805.M5FZM5"/>
<dbReference type="SUPFAM" id="SSF48264">
    <property type="entry name" value="Cytochrome P450"/>
    <property type="match status" value="1"/>
</dbReference>
<dbReference type="GO" id="GO:0020037">
    <property type="term" value="F:heme binding"/>
    <property type="evidence" value="ECO:0007669"/>
    <property type="project" value="InterPro"/>
</dbReference>
<evidence type="ECO:0000313" key="11">
    <source>
        <dbReference type="EMBL" id="EJT99016.1"/>
    </source>
</evidence>
<dbReference type="HOGENOM" id="CLU_001570_25_2_1"/>
<keyword evidence="10" id="KW-0732">Signal</keyword>
<dbReference type="GO" id="GO:0016705">
    <property type="term" value="F:oxidoreductase activity, acting on paired donors, with incorporation or reduction of molecular oxygen"/>
    <property type="evidence" value="ECO:0007669"/>
    <property type="project" value="InterPro"/>
</dbReference>
<dbReference type="PRINTS" id="PR00385">
    <property type="entry name" value="P450"/>
</dbReference>
<keyword evidence="12" id="KW-1185">Reference proteome</keyword>
<dbReference type="GO" id="GO:0004497">
    <property type="term" value="F:monooxygenase activity"/>
    <property type="evidence" value="ECO:0007669"/>
    <property type="project" value="UniProtKB-KW"/>
</dbReference>
<dbReference type="GeneID" id="63692421"/>
<feature type="chain" id="PRO_5004067477" evidence="10">
    <location>
        <begin position="23"/>
        <end position="528"/>
    </location>
</feature>
<organism evidence="11 12">
    <name type="scientific">Dacryopinax primogenitus (strain DJM 731)</name>
    <name type="common">Brown rot fungus</name>
    <dbReference type="NCBI Taxonomy" id="1858805"/>
    <lineage>
        <taxon>Eukaryota</taxon>
        <taxon>Fungi</taxon>
        <taxon>Dikarya</taxon>
        <taxon>Basidiomycota</taxon>
        <taxon>Agaricomycotina</taxon>
        <taxon>Dacrymycetes</taxon>
        <taxon>Dacrymycetales</taxon>
        <taxon>Dacrymycetaceae</taxon>
        <taxon>Dacryopinax</taxon>
    </lineage>
</organism>
<keyword evidence="5" id="KW-0560">Oxidoreductase</keyword>
<keyword evidence="8" id="KW-0479">Metal-binding</keyword>
<sequence length="528" mass="58329">MHKELGGAFLTVSPVGVTLVLADPEAISQVCASRERFPKPPNTGAIINLFGPNVISTDHATWRLHRKVTGPVFSEKIHASVWSEGRRQAQFMLDSWLPPSYSGSRSTAPARGESVVVQTLFDDTLKLGLHVITGSAYACPLSWSGACSNPPTTSKQPQSYSQSVEQLNNYLMPLFLTPRWLLRAARGGEWGRAWSAYLALGGYLEGMLKREKDRRQWGDDPTPASPSPQQEQEQDDEGPKENLLSVLLDSEEGGDEKERRMTHDEVLGNAFIFMFAGHETTANTTHYALLLLALHQAVQSRLHSELDALLSLASSQNRDLDYTLDFPHATYTLAVMQETLRLYTPTSIINKSAQGDQRLAFEGKEYVVPGGTRVAVNITGVHSSPKVWGEDVGEFRPERWLVPVPASASASASASKEPSRANTPAPPGTPLHSQQPEPELKKHTLLKPARGSYLPFSEGTRQCSGRKFASVEFVSVLYTLLSNYRVEILGEREGWGEQRVRRVLGGRRAGALTLQVPERVPVRFVRRK</sequence>
<evidence type="ECO:0000256" key="4">
    <source>
        <dbReference type="ARBA" id="ARBA00022617"/>
    </source>
</evidence>
<name>M5FZM5_DACPD</name>
<evidence type="ECO:0000256" key="9">
    <source>
        <dbReference type="SAM" id="MobiDB-lite"/>
    </source>
</evidence>
<feature type="signal peptide" evidence="10">
    <location>
        <begin position="1"/>
        <end position="22"/>
    </location>
</feature>
<evidence type="ECO:0000256" key="5">
    <source>
        <dbReference type="ARBA" id="ARBA00023002"/>
    </source>
</evidence>
<gene>
    <name evidence="11" type="ORF">DACRYDRAFT_96303</name>
</gene>
<evidence type="ECO:0000256" key="10">
    <source>
        <dbReference type="SAM" id="SignalP"/>
    </source>
</evidence>
<dbReference type="InterPro" id="IPR002401">
    <property type="entry name" value="Cyt_P450_E_grp-I"/>
</dbReference>
<evidence type="ECO:0000313" key="12">
    <source>
        <dbReference type="Proteomes" id="UP000030653"/>
    </source>
</evidence>
<dbReference type="OMA" id="QYTYGFM"/>
<dbReference type="EMBL" id="JH795871">
    <property type="protein sequence ID" value="EJT99016.1"/>
    <property type="molecule type" value="Genomic_DNA"/>
</dbReference>
<dbReference type="Gene3D" id="1.10.630.10">
    <property type="entry name" value="Cytochrome P450"/>
    <property type="match status" value="1"/>
</dbReference>
<dbReference type="PRINTS" id="PR00463">
    <property type="entry name" value="EP450I"/>
</dbReference>
<dbReference type="PANTHER" id="PTHR24305:SF166">
    <property type="entry name" value="CYTOCHROME P450 12A4, MITOCHONDRIAL-RELATED"/>
    <property type="match status" value="1"/>
</dbReference>
<keyword evidence="6 8" id="KW-0408">Iron</keyword>
<accession>M5FZM5</accession>
<feature type="binding site" description="axial binding residue" evidence="8">
    <location>
        <position position="463"/>
    </location>
    <ligand>
        <name>heme</name>
        <dbReference type="ChEBI" id="CHEBI:30413"/>
    </ligand>
    <ligandPart>
        <name>Fe</name>
        <dbReference type="ChEBI" id="CHEBI:18248"/>
    </ligandPart>
</feature>
<evidence type="ECO:0000256" key="6">
    <source>
        <dbReference type="ARBA" id="ARBA00023004"/>
    </source>
</evidence>
<evidence type="ECO:0000256" key="2">
    <source>
        <dbReference type="ARBA" id="ARBA00005179"/>
    </source>
</evidence>
<keyword evidence="4 8" id="KW-0349">Heme</keyword>
<comment type="pathway">
    <text evidence="2">Secondary metabolite biosynthesis.</text>
</comment>
<dbReference type="Pfam" id="PF00067">
    <property type="entry name" value="p450"/>
    <property type="match status" value="2"/>
</dbReference>
<evidence type="ECO:0000256" key="3">
    <source>
        <dbReference type="ARBA" id="ARBA00010617"/>
    </source>
</evidence>
<dbReference type="RefSeq" id="XP_040625914.1">
    <property type="nucleotide sequence ID" value="XM_040777359.1"/>
</dbReference>
<dbReference type="InterPro" id="IPR001128">
    <property type="entry name" value="Cyt_P450"/>
</dbReference>
<reference evidence="11 12" key="1">
    <citation type="journal article" date="2012" name="Science">
        <title>The Paleozoic origin of enzymatic lignin decomposition reconstructed from 31 fungal genomes.</title>
        <authorList>
            <person name="Floudas D."/>
            <person name="Binder M."/>
            <person name="Riley R."/>
            <person name="Barry K."/>
            <person name="Blanchette R.A."/>
            <person name="Henrissat B."/>
            <person name="Martinez A.T."/>
            <person name="Otillar R."/>
            <person name="Spatafora J.W."/>
            <person name="Yadav J.S."/>
            <person name="Aerts A."/>
            <person name="Benoit I."/>
            <person name="Boyd A."/>
            <person name="Carlson A."/>
            <person name="Copeland A."/>
            <person name="Coutinho P.M."/>
            <person name="de Vries R.P."/>
            <person name="Ferreira P."/>
            <person name="Findley K."/>
            <person name="Foster B."/>
            <person name="Gaskell J."/>
            <person name="Glotzer D."/>
            <person name="Gorecki P."/>
            <person name="Heitman J."/>
            <person name="Hesse C."/>
            <person name="Hori C."/>
            <person name="Igarashi K."/>
            <person name="Jurgens J.A."/>
            <person name="Kallen N."/>
            <person name="Kersten P."/>
            <person name="Kohler A."/>
            <person name="Kuees U."/>
            <person name="Kumar T.K.A."/>
            <person name="Kuo A."/>
            <person name="LaButti K."/>
            <person name="Larrondo L.F."/>
            <person name="Lindquist E."/>
            <person name="Ling A."/>
            <person name="Lombard V."/>
            <person name="Lucas S."/>
            <person name="Lundell T."/>
            <person name="Martin R."/>
            <person name="McLaughlin D.J."/>
            <person name="Morgenstern I."/>
            <person name="Morin E."/>
            <person name="Murat C."/>
            <person name="Nagy L.G."/>
            <person name="Nolan M."/>
            <person name="Ohm R.A."/>
            <person name="Patyshakuliyeva A."/>
            <person name="Rokas A."/>
            <person name="Ruiz-Duenas F.J."/>
            <person name="Sabat G."/>
            <person name="Salamov A."/>
            <person name="Samejima M."/>
            <person name="Schmutz J."/>
            <person name="Slot J.C."/>
            <person name="St John F."/>
            <person name="Stenlid J."/>
            <person name="Sun H."/>
            <person name="Sun S."/>
            <person name="Syed K."/>
            <person name="Tsang A."/>
            <person name="Wiebenga A."/>
            <person name="Young D."/>
            <person name="Pisabarro A."/>
            <person name="Eastwood D.C."/>
            <person name="Martin F."/>
            <person name="Cullen D."/>
            <person name="Grigoriev I.V."/>
            <person name="Hibbett D.S."/>
        </authorList>
    </citation>
    <scope>NUCLEOTIDE SEQUENCE [LARGE SCALE GENOMIC DNA]</scope>
    <source>
        <strain evidence="11 12">DJM-731 SS1</strain>
    </source>
</reference>
<evidence type="ECO:0000256" key="8">
    <source>
        <dbReference type="PIRSR" id="PIRSR602401-1"/>
    </source>
</evidence>
<feature type="region of interest" description="Disordered" evidence="9">
    <location>
        <begin position="411"/>
        <end position="438"/>
    </location>
</feature>
<dbReference type="OrthoDB" id="1470350at2759"/>
<keyword evidence="7" id="KW-0503">Monooxygenase</keyword>
<dbReference type="GO" id="GO:0005506">
    <property type="term" value="F:iron ion binding"/>
    <property type="evidence" value="ECO:0007669"/>
    <property type="project" value="InterPro"/>
</dbReference>
<protein>
    <submittedName>
        <fullName evidence="11">Cytochrome P450</fullName>
    </submittedName>
</protein>
<comment type="similarity">
    <text evidence="3">Belongs to the cytochrome P450 family.</text>
</comment>
<dbReference type="InterPro" id="IPR050121">
    <property type="entry name" value="Cytochrome_P450_monoxygenase"/>
</dbReference>
<feature type="region of interest" description="Disordered" evidence="9">
    <location>
        <begin position="213"/>
        <end position="240"/>
    </location>
</feature>